<name>A0ABP6LCF9_9ACTN</name>
<dbReference type="EMBL" id="BAAAUF010000018">
    <property type="protein sequence ID" value="GAA3039506.1"/>
    <property type="molecule type" value="Genomic_DNA"/>
</dbReference>
<organism evidence="2 3">
    <name type="scientific">Streptomyces glomeratus</name>
    <dbReference type="NCBI Taxonomy" id="284452"/>
    <lineage>
        <taxon>Bacteria</taxon>
        <taxon>Bacillati</taxon>
        <taxon>Actinomycetota</taxon>
        <taxon>Actinomycetes</taxon>
        <taxon>Kitasatosporales</taxon>
        <taxon>Streptomycetaceae</taxon>
        <taxon>Streptomyces</taxon>
    </lineage>
</organism>
<sequence length="218" mass="22858">MRGLGTGAIELSGSFKAAMAAVATIAALGLFVSACATGGTGARDEGPAGSDPLVAGTPRPSASPTKKEPTRLDVVKMVKDDPMVAKAVKDDLKPCVADEYPLDVSYGKVTGSTANDIVVNVMTCSDAVGLGSYVYRMENHKYENVFKAEEPPVYAEIDRGDLVVTQQMYEKGDPVSYPSSEDVITYHWTARHFAVVSSTRNVYSNAVGSSGTPAPAGN</sequence>
<evidence type="ECO:0000313" key="3">
    <source>
        <dbReference type="Proteomes" id="UP001501532"/>
    </source>
</evidence>
<dbReference type="PROSITE" id="PS51257">
    <property type="entry name" value="PROKAR_LIPOPROTEIN"/>
    <property type="match status" value="1"/>
</dbReference>
<feature type="region of interest" description="Disordered" evidence="1">
    <location>
        <begin position="41"/>
        <end position="68"/>
    </location>
</feature>
<evidence type="ECO:0000256" key="1">
    <source>
        <dbReference type="SAM" id="MobiDB-lite"/>
    </source>
</evidence>
<accession>A0ABP6LCF9</accession>
<evidence type="ECO:0000313" key="2">
    <source>
        <dbReference type="EMBL" id="GAA3039506.1"/>
    </source>
</evidence>
<proteinExistence type="predicted"/>
<reference evidence="3" key="1">
    <citation type="journal article" date="2019" name="Int. J. Syst. Evol. Microbiol.">
        <title>The Global Catalogue of Microorganisms (GCM) 10K type strain sequencing project: providing services to taxonomists for standard genome sequencing and annotation.</title>
        <authorList>
            <consortium name="The Broad Institute Genomics Platform"/>
            <consortium name="The Broad Institute Genome Sequencing Center for Infectious Disease"/>
            <person name="Wu L."/>
            <person name="Ma J."/>
        </authorList>
    </citation>
    <scope>NUCLEOTIDE SEQUENCE [LARGE SCALE GENOMIC DNA]</scope>
    <source>
        <strain evidence="3">JCM 9091</strain>
    </source>
</reference>
<evidence type="ECO:0008006" key="4">
    <source>
        <dbReference type="Google" id="ProtNLM"/>
    </source>
</evidence>
<dbReference type="Proteomes" id="UP001501532">
    <property type="component" value="Unassembled WGS sequence"/>
</dbReference>
<gene>
    <name evidence="2" type="ORF">GCM10010448_22420</name>
</gene>
<protein>
    <recommendedName>
        <fullName evidence="4">Lipoprotein CseA</fullName>
    </recommendedName>
</protein>
<keyword evidence="3" id="KW-1185">Reference proteome</keyword>
<dbReference type="RefSeq" id="WP_234511983.1">
    <property type="nucleotide sequence ID" value="NZ_BAAAUF010000018.1"/>
</dbReference>
<comment type="caution">
    <text evidence="2">The sequence shown here is derived from an EMBL/GenBank/DDBJ whole genome shotgun (WGS) entry which is preliminary data.</text>
</comment>